<dbReference type="CDD" id="cd05233">
    <property type="entry name" value="SDR_c"/>
    <property type="match status" value="1"/>
</dbReference>
<name>A0A1F6VP63_9BACT</name>
<evidence type="ECO:0000256" key="3">
    <source>
        <dbReference type="ARBA" id="ARBA00023002"/>
    </source>
</evidence>
<evidence type="ECO:0000313" key="6">
    <source>
        <dbReference type="Proteomes" id="UP000177112"/>
    </source>
</evidence>
<comment type="similarity">
    <text evidence="1 4">Belongs to the short-chain dehydrogenases/reductases (SDR) family.</text>
</comment>
<dbReference type="InterPro" id="IPR036291">
    <property type="entry name" value="NAD(P)-bd_dom_sf"/>
</dbReference>
<organism evidence="5 6">
    <name type="scientific">Candidatus Nomurabacteria bacterium RIFCSPHIGHO2_02_FULL_35_13</name>
    <dbReference type="NCBI Taxonomy" id="1801748"/>
    <lineage>
        <taxon>Bacteria</taxon>
        <taxon>Candidatus Nomuraibacteriota</taxon>
    </lineage>
</organism>
<dbReference type="PANTHER" id="PTHR43391">
    <property type="entry name" value="RETINOL DEHYDROGENASE-RELATED"/>
    <property type="match status" value="1"/>
</dbReference>
<dbReference type="SUPFAM" id="SSF51735">
    <property type="entry name" value="NAD(P)-binding Rossmann-fold domains"/>
    <property type="match status" value="1"/>
</dbReference>
<dbReference type="AlphaFoldDB" id="A0A1F6VP63"/>
<dbReference type="Gene3D" id="3.40.50.720">
    <property type="entry name" value="NAD(P)-binding Rossmann-like Domain"/>
    <property type="match status" value="1"/>
</dbReference>
<proteinExistence type="inferred from homology"/>
<dbReference type="EMBL" id="MFTY01000015">
    <property type="protein sequence ID" value="OGI71362.1"/>
    <property type="molecule type" value="Genomic_DNA"/>
</dbReference>
<dbReference type="GO" id="GO:0016491">
    <property type="term" value="F:oxidoreductase activity"/>
    <property type="evidence" value="ECO:0007669"/>
    <property type="project" value="UniProtKB-KW"/>
</dbReference>
<dbReference type="InterPro" id="IPR020904">
    <property type="entry name" value="Sc_DH/Rdtase_CS"/>
</dbReference>
<protein>
    <recommendedName>
        <fullName evidence="7">Short-chain dehydrogenase</fullName>
    </recommendedName>
</protein>
<keyword evidence="2" id="KW-0521">NADP</keyword>
<dbReference type="PANTHER" id="PTHR43391:SF14">
    <property type="entry name" value="DEHYDROGENASE_REDUCTASE SDR FAMILY PROTEIN 7-LIKE"/>
    <property type="match status" value="1"/>
</dbReference>
<dbReference type="PRINTS" id="PR00081">
    <property type="entry name" value="GDHRDH"/>
</dbReference>
<accession>A0A1F6VP63</accession>
<evidence type="ECO:0000256" key="4">
    <source>
        <dbReference type="RuleBase" id="RU000363"/>
    </source>
</evidence>
<keyword evidence="3" id="KW-0560">Oxidoreductase</keyword>
<evidence type="ECO:0000256" key="2">
    <source>
        <dbReference type="ARBA" id="ARBA00022857"/>
    </source>
</evidence>
<dbReference type="STRING" id="1801748.A3B84_00680"/>
<evidence type="ECO:0000313" key="5">
    <source>
        <dbReference type="EMBL" id="OGI71362.1"/>
    </source>
</evidence>
<evidence type="ECO:0000256" key="1">
    <source>
        <dbReference type="ARBA" id="ARBA00006484"/>
    </source>
</evidence>
<dbReference type="PROSITE" id="PS00061">
    <property type="entry name" value="ADH_SHORT"/>
    <property type="match status" value="1"/>
</dbReference>
<gene>
    <name evidence="5" type="ORF">A3B84_00680</name>
</gene>
<reference evidence="5 6" key="1">
    <citation type="journal article" date="2016" name="Nat. Commun.">
        <title>Thousands of microbial genomes shed light on interconnected biogeochemical processes in an aquifer system.</title>
        <authorList>
            <person name="Anantharaman K."/>
            <person name="Brown C.T."/>
            <person name="Hug L.A."/>
            <person name="Sharon I."/>
            <person name="Castelle C.J."/>
            <person name="Probst A.J."/>
            <person name="Thomas B.C."/>
            <person name="Singh A."/>
            <person name="Wilkins M.J."/>
            <person name="Karaoz U."/>
            <person name="Brodie E.L."/>
            <person name="Williams K.H."/>
            <person name="Hubbard S.S."/>
            <person name="Banfield J.F."/>
        </authorList>
    </citation>
    <scope>NUCLEOTIDE SEQUENCE [LARGE SCALE GENOMIC DNA]</scope>
</reference>
<dbReference type="InterPro" id="IPR002347">
    <property type="entry name" value="SDR_fam"/>
</dbReference>
<evidence type="ECO:0008006" key="7">
    <source>
        <dbReference type="Google" id="ProtNLM"/>
    </source>
</evidence>
<sequence length="222" mass="24949">MELEDKIVVITGGTKGLGKALALSFLKNGSKIVVCSRNEDELINLEKDILGIKADVTKEDELQKVINFIKEKFGKLDIWINNAGIWLPHSLSEDFDMDKVKEMFDVNVFGSMNGSRVALRFIKKQGFGSILNIISDSALIGRPMSSMYSASKWAMNGFTKSIREENKNISIFSIYPGGMKTDIFGENKPENYGEFMDPNSVADKIVENLKKDIPEEELIIRR</sequence>
<dbReference type="PRINTS" id="PR00080">
    <property type="entry name" value="SDRFAMILY"/>
</dbReference>
<dbReference type="Proteomes" id="UP000177112">
    <property type="component" value="Unassembled WGS sequence"/>
</dbReference>
<comment type="caution">
    <text evidence="5">The sequence shown here is derived from an EMBL/GenBank/DDBJ whole genome shotgun (WGS) entry which is preliminary data.</text>
</comment>
<dbReference type="Pfam" id="PF00106">
    <property type="entry name" value="adh_short"/>
    <property type="match status" value="1"/>
</dbReference>